<keyword evidence="1" id="KW-0472">Membrane</keyword>
<name>A0AA42B5W3_9GAMM</name>
<feature type="transmembrane region" description="Helical" evidence="1">
    <location>
        <begin position="110"/>
        <end position="137"/>
    </location>
</feature>
<feature type="transmembrane region" description="Helical" evidence="1">
    <location>
        <begin position="44"/>
        <end position="65"/>
    </location>
</feature>
<protein>
    <recommendedName>
        <fullName evidence="4">Two-component system, sensor histidine kinase RegB</fullName>
    </recommendedName>
</protein>
<reference evidence="2 3" key="1">
    <citation type="journal article" date="2013" name="Antonie Van Leeuwenhoek">
        <title>Echinimonas agarilytica gen. nov., sp. nov., a new gammaproteobacterium isolated from the sea urchin Strongylocentrotus intermedius.</title>
        <authorList>
            <person name="Nedashkovskaya O.I."/>
            <person name="Stenkova A.M."/>
            <person name="Zhukova N.V."/>
            <person name="Van Trappen S."/>
            <person name="Lee J.S."/>
            <person name="Kim S.B."/>
        </authorList>
    </citation>
    <scope>NUCLEOTIDE SEQUENCE [LARGE SCALE GENOMIC DNA]</scope>
    <source>
        <strain evidence="2 3">KMM 6351</strain>
    </source>
</reference>
<dbReference type="Pfam" id="PF25323">
    <property type="entry name" value="6TM_PilS"/>
    <property type="match status" value="1"/>
</dbReference>
<comment type="caution">
    <text evidence="2">The sequence shown here is derived from an EMBL/GenBank/DDBJ whole genome shotgun (WGS) entry which is preliminary data.</text>
</comment>
<sequence length="413" mass="45664">MMKSLYIPTERSAEQRHLRRVLQLRWVLIALEIILLSLDSQGEWIHFFGSPIGIILGMQLALQLLSEAWMRSSNRVSLWMIGYQLVLDVGCLSGLIYFTGGATNAFVSALLIPVALAGVMLPMLGTLLVLAVAAFAYSSMVFWLPNEMHHIHDMHAHFVGMWVNFLISAFVMTFVIAVIARELRQRDAQLSEQKLQALRQHQVLSMGAAAAQTAHELATPIATLSMLHEELSENYPTDTDIAALAAPLKQCQSSLSELRQVADELRLQQVSIILADALFTDLVERVRLLWPTLELQVSHHFGDEYLKTDSSVLPALINLTQNAAQSAELSGCPRISIDGGVENGVWCCQIRNPIDELHQLHQPPGGALVASNHGFGMAQVLSRTVIERFGGSLYATVRDDEMCVEVRLPVEAA</sequence>
<evidence type="ECO:0000313" key="2">
    <source>
        <dbReference type="EMBL" id="MCM2678145.1"/>
    </source>
</evidence>
<keyword evidence="1" id="KW-0812">Transmembrane</keyword>
<evidence type="ECO:0008006" key="4">
    <source>
        <dbReference type="Google" id="ProtNLM"/>
    </source>
</evidence>
<feature type="transmembrane region" description="Helical" evidence="1">
    <location>
        <begin position="77"/>
        <end position="98"/>
    </location>
</feature>
<dbReference type="RefSeq" id="WP_251259462.1">
    <property type="nucleotide sequence ID" value="NZ_JAMQGP010000001.1"/>
</dbReference>
<evidence type="ECO:0000256" key="1">
    <source>
        <dbReference type="SAM" id="Phobius"/>
    </source>
</evidence>
<proteinExistence type="predicted"/>
<dbReference type="AlphaFoldDB" id="A0AA42B5W3"/>
<feature type="transmembrane region" description="Helical" evidence="1">
    <location>
        <begin position="158"/>
        <end position="180"/>
    </location>
</feature>
<dbReference type="Proteomes" id="UP001165393">
    <property type="component" value="Unassembled WGS sequence"/>
</dbReference>
<evidence type="ECO:0000313" key="3">
    <source>
        <dbReference type="Proteomes" id="UP001165393"/>
    </source>
</evidence>
<keyword evidence="3" id="KW-1185">Reference proteome</keyword>
<organism evidence="2 3">
    <name type="scientific">Echinimonas agarilytica</name>
    <dbReference type="NCBI Taxonomy" id="1215918"/>
    <lineage>
        <taxon>Bacteria</taxon>
        <taxon>Pseudomonadati</taxon>
        <taxon>Pseudomonadota</taxon>
        <taxon>Gammaproteobacteria</taxon>
        <taxon>Alteromonadales</taxon>
        <taxon>Echinimonadaceae</taxon>
        <taxon>Echinimonas</taxon>
    </lineage>
</organism>
<gene>
    <name evidence="2" type="ORF">NAF29_00470</name>
</gene>
<feature type="transmembrane region" description="Helical" evidence="1">
    <location>
        <begin position="21"/>
        <end position="38"/>
    </location>
</feature>
<dbReference type="EMBL" id="JAMQGP010000001">
    <property type="protein sequence ID" value="MCM2678145.1"/>
    <property type="molecule type" value="Genomic_DNA"/>
</dbReference>
<keyword evidence="1" id="KW-1133">Transmembrane helix</keyword>
<accession>A0AA42B5W3</accession>